<dbReference type="Pfam" id="PF19940">
    <property type="entry name" value="DUF6402"/>
    <property type="match status" value="1"/>
</dbReference>
<evidence type="ECO:0000313" key="2">
    <source>
        <dbReference type="EMBL" id="SDS31879.1"/>
    </source>
</evidence>
<evidence type="ECO:0000313" key="1">
    <source>
        <dbReference type="EMBL" id="KAB0504438.1"/>
    </source>
</evidence>
<dbReference type="EMBL" id="LT629746">
    <property type="protein sequence ID" value="SDS31879.1"/>
    <property type="molecule type" value="Genomic_DNA"/>
</dbReference>
<evidence type="ECO:0000313" key="3">
    <source>
        <dbReference type="Proteomes" id="UP000182814"/>
    </source>
</evidence>
<dbReference type="Proteomes" id="UP000434925">
    <property type="component" value="Unassembled WGS sequence"/>
</dbReference>
<dbReference type="RefSeq" id="WP_048396413.1">
    <property type="nucleotide sequence ID" value="NZ_JYLB01000006.1"/>
</dbReference>
<gene>
    <name evidence="1" type="ORF">F7R14_15395</name>
    <name evidence="2" type="ORF">SAMN04490191_1190</name>
</gene>
<dbReference type="AlphaFoldDB" id="A0A0J6H9Q9"/>
<evidence type="ECO:0000313" key="4">
    <source>
        <dbReference type="Proteomes" id="UP000434925"/>
    </source>
</evidence>
<reference evidence="3" key="1">
    <citation type="submission" date="2016-10" db="EMBL/GenBank/DDBJ databases">
        <authorList>
            <person name="Varghese N."/>
            <person name="Submissions S."/>
        </authorList>
    </citation>
    <scope>NUCLEOTIDE SEQUENCE [LARGE SCALE GENOMIC DNA]</scope>
    <source>
        <strain evidence="3">BS3782</strain>
    </source>
</reference>
<accession>A0A0J6H9Q9</accession>
<dbReference type="EMBL" id="VZPO01000005">
    <property type="protein sequence ID" value="KAB0504438.1"/>
    <property type="molecule type" value="Genomic_DNA"/>
</dbReference>
<name>A0A0J6H9Q9_9PSED</name>
<reference evidence="2" key="2">
    <citation type="submission" date="2016-10" db="EMBL/GenBank/DDBJ databases">
        <authorList>
            <person name="de Groot N.N."/>
        </authorList>
    </citation>
    <scope>NUCLEOTIDE SEQUENCE [LARGE SCALE GENOMIC DNA]</scope>
    <source>
        <strain evidence="2">BS3782</strain>
    </source>
</reference>
<sequence length="322" mass="35932">MAATTVATTMTPASNKVGQSATARQFKITDIPDTMKKMKWPVAADLMNHWFNGKPWPTDEGGMDDEVKKHDVFAPKEYIEESIVKMSWVSGFERANSAIKHLRETWNSPAGVTLIKSRLRRAFSGKASGCYPVAFNGVASAAEKFGYSNNKVVEFEQAGSDEVNELRAALANFNMRAIAEGVVVVTDKSIVFTPSQLGFYIEDSYDFNDGVALFSQILGYWNFDKLVTDPVEGAKANAKLAAQMNAVMAESQYQGVRGQQSTQQKDEAVRRYRELEGKHYMLVQNSDFRDYRDLNKKGGDFRVYSDIMYEPVTSALIEISAK</sequence>
<protein>
    <submittedName>
        <fullName evidence="2">Uncharacterized protein</fullName>
    </submittedName>
</protein>
<dbReference type="Proteomes" id="UP000182814">
    <property type="component" value="Chromosome I"/>
</dbReference>
<dbReference type="InterPro" id="IPR045646">
    <property type="entry name" value="DUF6402"/>
</dbReference>
<proteinExistence type="predicted"/>
<keyword evidence="3" id="KW-1185">Reference proteome</keyword>
<organism evidence="2 3">
    <name type="scientific">Pseudomonas lini</name>
    <dbReference type="NCBI Taxonomy" id="163011"/>
    <lineage>
        <taxon>Bacteria</taxon>
        <taxon>Pseudomonadati</taxon>
        <taxon>Pseudomonadota</taxon>
        <taxon>Gammaproteobacteria</taxon>
        <taxon>Pseudomonadales</taxon>
        <taxon>Pseudomonadaceae</taxon>
        <taxon>Pseudomonas</taxon>
    </lineage>
</organism>
<reference evidence="1 4" key="3">
    <citation type="submission" date="2019-09" db="EMBL/GenBank/DDBJ databases">
        <title>Draft genome sequences of 48 bacterial type strains from the CCUG.</title>
        <authorList>
            <person name="Tunovic T."/>
            <person name="Pineiro-Iglesias B."/>
            <person name="Unosson C."/>
            <person name="Inganas E."/>
            <person name="Ohlen M."/>
            <person name="Cardew S."/>
            <person name="Jensie-Markopoulos S."/>
            <person name="Salva-Serra F."/>
            <person name="Jaen-Luchoro D."/>
            <person name="Karlsson R."/>
            <person name="Svensson-Stadler L."/>
            <person name="Chun J."/>
            <person name="Moore E."/>
        </authorList>
    </citation>
    <scope>NUCLEOTIDE SEQUENCE [LARGE SCALE GENOMIC DNA]</scope>
    <source>
        <strain evidence="1 4">CCUG 51522</strain>
    </source>
</reference>
<dbReference type="PATRIC" id="fig|163011.3.peg.4803"/>